<dbReference type="EMBL" id="LT934116">
    <property type="protein sequence ID" value="VAH71439.1"/>
    <property type="molecule type" value="Genomic_DNA"/>
</dbReference>
<evidence type="ECO:0000256" key="1">
    <source>
        <dbReference type="ARBA" id="ARBA00008506"/>
    </source>
</evidence>
<gene>
    <name evidence="8" type="ORF">TRITD_3Bv1G009810</name>
</gene>
<proteinExistence type="inferred from homology"/>
<dbReference type="InterPro" id="IPR000877">
    <property type="entry name" value="Prot_inh_BBI"/>
</dbReference>
<dbReference type="GO" id="GO:0004867">
    <property type="term" value="F:serine-type endopeptidase inhibitor activity"/>
    <property type="evidence" value="ECO:0007669"/>
    <property type="project" value="UniProtKB-KW"/>
</dbReference>
<keyword evidence="2 6" id="KW-0646">Protease inhibitor</keyword>
<keyword evidence="9" id="KW-1185">Reference proteome</keyword>
<protein>
    <recommendedName>
        <fullName evidence="7">Bowman-Birk serine protease inhibitors family domain-containing protein</fullName>
    </recommendedName>
</protein>
<dbReference type="PANTHER" id="PTHR33479">
    <property type="entry name" value="BOWMAN-BIRK TYPE BRAN TRYPSIN INHIBITOR"/>
    <property type="match status" value="1"/>
</dbReference>
<evidence type="ECO:0000313" key="8">
    <source>
        <dbReference type="EMBL" id="VAH71439.1"/>
    </source>
</evidence>
<evidence type="ECO:0000256" key="6">
    <source>
        <dbReference type="RuleBase" id="RU003856"/>
    </source>
</evidence>
<evidence type="ECO:0000313" key="9">
    <source>
        <dbReference type="Proteomes" id="UP000324705"/>
    </source>
</evidence>
<feature type="site" description="Reactive bond for trypsin" evidence="5">
    <location>
        <begin position="113"/>
        <end position="114"/>
    </location>
</feature>
<dbReference type="OMA" id="MTCIVAS"/>
<dbReference type="SMART" id="SM00269">
    <property type="entry name" value="BowB"/>
    <property type="match status" value="2"/>
</dbReference>
<feature type="domain" description="Bowman-Birk serine protease inhibitors family" evidence="7">
    <location>
        <begin position="180"/>
        <end position="194"/>
    </location>
</feature>
<organism evidence="8 9">
    <name type="scientific">Triticum turgidum subsp. durum</name>
    <name type="common">Durum wheat</name>
    <name type="synonym">Triticum durum</name>
    <dbReference type="NCBI Taxonomy" id="4567"/>
    <lineage>
        <taxon>Eukaryota</taxon>
        <taxon>Viridiplantae</taxon>
        <taxon>Streptophyta</taxon>
        <taxon>Embryophyta</taxon>
        <taxon>Tracheophyta</taxon>
        <taxon>Spermatophyta</taxon>
        <taxon>Magnoliopsida</taxon>
        <taxon>Liliopsida</taxon>
        <taxon>Poales</taxon>
        <taxon>Poaceae</taxon>
        <taxon>BOP clade</taxon>
        <taxon>Pooideae</taxon>
        <taxon>Triticodae</taxon>
        <taxon>Triticeae</taxon>
        <taxon>Triticinae</taxon>
        <taxon>Triticum</taxon>
    </lineage>
</organism>
<dbReference type="Proteomes" id="UP000324705">
    <property type="component" value="Chromosome 3B"/>
</dbReference>
<name>A0A9R1Q604_TRITD</name>
<accession>A0A9R1Q604</accession>
<dbReference type="Gramene" id="TRITD3Bv1G009810.2">
    <property type="protein sequence ID" value="TRITD3Bv1G009810.2"/>
    <property type="gene ID" value="TRITD3Bv1G009810"/>
</dbReference>
<dbReference type="SUPFAM" id="SSF57247">
    <property type="entry name" value="Bowman-Birk inhibitor, BBI"/>
    <property type="match status" value="2"/>
</dbReference>
<dbReference type="PANTHER" id="PTHR33479:SF11">
    <property type="entry name" value="BOWMAN-BIRK SERINE PROTEASE INHIBITORS FAMILY DOMAIN-CONTAINING PROTEIN"/>
    <property type="match status" value="1"/>
</dbReference>
<evidence type="ECO:0000259" key="7">
    <source>
        <dbReference type="PROSITE" id="PS00281"/>
    </source>
</evidence>
<feature type="domain" description="Bowman-Birk serine protease inhibitors family" evidence="7">
    <location>
        <begin position="121"/>
        <end position="135"/>
    </location>
</feature>
<dbReference type="CDD" id="cd00023">
    <property type="entry name" value="BBI"/>
    <property type="match status" value="2"/>
</dbReference>
<dbReference type="InterPro" id="IPR035995">
    <property type="entry name" value="Bowman-Birk_prot_inh"/>
</dbReference>
<comment type="similarity">
    <text evidence="1 6">Belongs to the Bowman-Birk serine protease inhibitor family.</text>
</comment>
<dbReference type="PROSITE" id="PS00281">
    <property type="entry name" value="BOWMAN_BIRK"/>
    <property type="match status" value="2"/>
</dbReference>
<evidence type="ECO:0000256" key="4">
    <source>
        <dbReference type="ARBA" id="ARBA00023157"/>
    </source>
</evidence>
<reference evidence="8 9" key="1">
    <citation type="submission" date="2017-09" db="EMBL/GenBank/DDBJ databases">
        <authorList>
            <consortium name="International Durum Wheat Genome Sequencing Consortium (IDWGSC)"/>
            <person name="Milanesi L."/>
        </authorList>
    </citation>
    <scope>NUCLEOTIDE SEQUENCE [LARGE SCALE GENOMIC DNA]</scope>
    <source>
        <strain evidence="9">cv. Svevo</strain>
    </source>
</reference>
<keyword evidence="4" id="KW-1015">Disulfide bond</keyword>
<dbReference type="Gene3D" id="2.10.69.10">
    <property type="entry name" value="Cysteine Protease (Bromelain) Inhibitor, subunit H"/>
    <property type="match status" value="2"/>
</dbReference>
<feature type="site" description="Reactive bond for trypsin" evidence="5">
    <location>
        <begin position="172"/>
        <end position="173"/>
    </location>
</feature>
<dbReference type="GO" id="GO:0005576">
    <property type="term" value="C:extracellular region"/>
    <property type="evidence" value="ECO:0007669"/>
    <property type="project" value="InterPro"/>
</dbReference>
<evidence type="ECO:0000256" key="5">
    <source>
        <dbReference type="PIRSR" id="PIRSR600877-50"/>
    </source>
</evidence>
<keyword evidence="3 6" id="KW-0722">Serine protease inhibitor</keyword>
<dbReference type="AlphaFoldDB" id="A0A9R1Q604"/>
<evidence type="ECO:0000256" key="3">
    <source>
        <dbReference type="ARBA" id="ARBA00022900"/>
    </source>
</evidence>
<evidence type="ECO:0000256" key="2">
    <source>
        <dbReference type="ARBA" id="ARBA00022690"/>
    </source>
</evidence>
<dbReference type="Pfam" id="PF00228">
    <property type="entry name" value="Bowman-Birk_leg"/>
    <property type="match status" value="3"/>
</dbReference>
<sequence>MRMCTCPYLLAGSDVHSLRDPSIGVTRLHILLPADGFKRTSKLGKHAMKMKRCIVPSILLMFSLEAALLVAGRTSAADEVGAILLPSQGQEEAAMAAAKKRPWKCCDQAVCTRSIPPICSCMDQVFDCPSTCKSCGPSMADPSRHVCQDQYVGDPGPICRPWECCDSPTCTRSNPPTCRCGDEVDKCASTCKTCLPSRSRPSRRVCIDSYFGPFPPACTPSEAVAAGGN</sequence>